<dbReference type="EMBL" id="JAMKOV010000001">
    <property type="protein sequence ID" value="KAI8046016.1"/>
    <property type="molecule type" value="Genomic_DNA"/>
</dbReference>
<proteinExistence type="inferred from homology"/>
<dbReference type="SUPFAM" id="SSF50494">
    <property type="entry name" value="Trypsin-like serine proteases"/>
    <property type="match status" value="1"/>
</dbReference>
<feature type="signal peptide" evidence="3">
    <location>
        <begin position="1"/>
        <end position="20"/>
    </location>
</feature>
<dbReference type="InterPro" id="IPR043504">
    <property type="entry name" value="Peptidase_S1_PA_chymotrypsin"/>
</dbReference>
<dbReference type="InterPro" id="IPR009003">
    <property type="entry name" value="Peptidase_S1_PA"/>
</dbReference>
<sequence length="262" mass="29563">MTYIVFGVLFSCLLLHQGSAKLLDLNCAKISNNSVSKSPWMALVQLPDKNCSGSLIHKQFVIASTNCVFNQSELTVILGKFNGKLHKKHFDMYPTMKISVQNVFIHNKFDRDNYKNDLALLQLEQPVPYKENIRPICIWLNRNEIQNEKKVIKTTLWDVTKKMVLPIPQTRNLALFSPIECKHVLDVAPNESHICAGYKCNASCVEAGSPLIQKINIWNTSVNTLIGIQSYGVSGTCLYSRISSYIDWIVGIVMEIDVIVSN</sequence>
<dbReference type="GO" id="GO:0006508">
    <property type="term" value="P:proteolysis"/>
    <property type="evidence" value="ECO:0007669"/>
    <property type="project" value="InterPro"/>
</dbReference>
<reference evidence="5" key="1">
    <citation type="journal article" date="2023" name="Genome Biol. Evol.">
        <title>Long-read-based Genome Assembly of Drosophila gunungcola Reveals Fewer Chemosensory Genes in Flower-breeding Species.</title>
        <authorList>
            <person name="Negi A."/>
            <person name="Liao B.Y."/>
            <person name="Yeh S.D."/>
        </authorList>
    </citation>
    <scope>NUCLEOTIDE SEQUENCE</scope>
    <source>
        <strain evidence="5">Sukarami</strain>
    </source>
</reference>
<dbReference type="PANTHER" id="PTHR24256">
    <property type="entry name" value="TRYPTASE-RELATED"/>
    <property type="match status" value="1"/>
</dbReference>
<comment type="similarity">
    <text evidence="2">Belongs to the peptidase S1 family. CLIP subfamily.</text>
</comment>
<dbReference type="InterPro" id="IPR051487">
    <property type="entry name" value="Ser/Thr_Proteases_Immune/Dev"/>
</dbReference>
<dbReference type="InterPro" id="IPR001254">
    <property type="entry name" value="Trypsin_dom"/>
</dbReference>
<dbReference type="OrthoDB" id="7863612at2759"/>
<dbReference type="Pfam" id="PF00089">
    <property type="entry name" value="Trypsin"/>
    <property type="match status" value="1"/>
</dbReference>
<dbReference type="Proteomes" id="UP001059596">
    <property type="component" value="Chromosome 3R"/>
</dbReference>
<dbReference type="SMART" id="SM00020">
    <property type="entry name" value="Tryp_SPc"/>
    <property type="match status" value="1"/>
</dbReference>
<dbReference type="PROSITE" id="PS50240">
    <property type="entry name" value="TRYPSIN_DOM"/>
    <property type="match status" value="1"/>
</dbReference>
<evidence type="ECO:0000256" key="1">
    <source>
        <dbReference type="ARBA" id="ARBA00023157"/>
    </source>
</evidence>
<dbReference type="Gene3D" id="2.40.10.10">
    <property type="entry name" value="Trypsin-like serine proteases"/>
    <property type="match status" value="1"/>
</dbReference>
<accession>A0A9P9YZJ6</accession>
<keyword evidence="6" id="KW-1185">Reference proteome</keyword>
<evidence type="ECO:0000256" key="2">
    <source>
        <dbReference type="ARBA" id="ARBA00024195"/>
    </source>
</evidence>
<keyword evidence="1" id="KW-1015">Disulfide bond</keyword>
<evidence type="ECO:0000313" key="6">
    <source>
        <dbReference type="Proteomes" id="UP001059596"/>
    </source>
</evidence>
<name>A0A9P9YZJ6_9MUSC</name>
<comment type="caution">
    <text evidence="5">The sequence shown here is derived from an EMBL/GenBank/DDBJ whole genome shotgun (WGS) entry which is preliminary data.</text>
</comment>
<dbReference type="AlphaFoldDB" id="A0A9P9YZJ6"/>
<evidence type="ECO:0000256" key="3">
    <source>
        <dbReference type="SAM" id="SignalP"/>
    </source>
</evidence>
<feature type="chain" id="PRO_5040447070" description="Peptidase S1 domain-containing protein" evidence="3">
    <location>
        <begin position="21"/>
        <end position="262"/>
    </location>
</feature>
<evidence type="ECO:0000313" key="5">
    <source>
        <dbReference type="EMBL" id="KAI8046016.1"/>
    </source>
</evidence>
<feature type="domain" description="Peptidase S1" evidence="4">
    <location>
        <begin position="4"/>
        <end position="254"/>
    </location>
</feature>
<organism evidence="5 6">
    <name type="scientific">Drosophila gunungcola</name>
    <name type="common">fruit fly</name>
    <dbReference type="NCBI Taxonomy" id="103775"/>
    <lineage>
        <taxon>Eukaryota</taxon>
        <taxon>Metazoa</taxon>
        <taxon>Ecdysozoa</taxon>
        <taxon>Arthropoda</taxon>
        <taxon>Hexapoda</taxon>
        <taxon>Insecta</taxon>
        <taxon>Pterygota</taxon>
        <taxon>Neoptera</taxon>
        <taxon>Endopterygota</taxon>
        <taxon>Diptera</taxon>
        <taxon>Brachycera</taxon>
        <taxon>Muscomorpha</taxon>
        <taxon>Ephydroidea</taxon>
        <taxon>Drosophilidae</taxon>
        <taxon>Drosophila</taxon>
        <taxon>Sophophora</taxon>
    </lineage>
</organism>
<protein>
    <recommendedName>
        <fullName evidence="4">Peptidase S1 domain-containing protein</fullName>
    </recommendedName>
</protein>
<keyword evidence="3" id="KW-0732">Signal</keyword>
<gene>
    <name evidence="5" type="ORF">M5D96_002216</name>
</gene>
<evidence type="ECO:0000259" key="4">
    <source>
        <dbReference type="PROSITE" id="PS50240"/>
    </source>
</evidence>
<dbReference type="GO" id="GO:0004252">
    <property type="term" value="F:serine-type endopeptidase activity"/>
    <property type="evidence" value="ECO:0007669"/>
    <property type="project" value="InterPro"/>
</dbReference>